<evidence type="ECO:0000313" key="2">
    <source>
        <dbReference type="EMBL" id="STP27999.1"/>
    </source>
</evidence>
<evidence type="ECO:0000313" key="3">
    <source>
        <dbReference type="Proteomes" id="UP000254070"/>
    </source>
</evidence>
<dbReference type="Proteomes" id="UP000254070">
    <property type="component" value="Unassembled WGS sequence"/>
</dbReference>
<name>A0A377KFS9_9ENTE</name>
<dbReference type="SUPFAM" id="SSF52540">
    <property type="entry name" value="P-loop containing nucleoside triphosphate hydrolases"/>
    <property type="match status" value="1"/>
</dbReference>
<feature type="domain" description="ATPase AAA-type core" evidence="1">
    <location>
        <begin position="277"/>
        <end position="403"/>
    </location>
</feature>
<dbReference type="Pfam" id="PF13304">
    <property type="entry name" value="AAA_21"/>
    <property type="match status" value="1"/>
</dbReference>
<protein>
    <submittedName>
        <fullName evidence="2">PHP domain-containing protein</fullName>
    </submittedName>
</protein>
<proteinExistence type="predicted"/>
<organism evidence="2 3">
    <name type="scientific">Enterococcus durans</name>
    <dbReference type="NCBI Taxonomy" id="53345"/>
    <lineage>
        <taxon>Bacteria</taxon>
        <taxon>Bacillati</taxon>
        <taxon>Bacillota</taxon>
        <taxon>Bacilli</taxon>
        <taxon>Lactobacillales</taxon>
        <taxon>Enterococcaceae</taxon>
        <taxon>Enterococcus</taxon>
    </lineage>
</organism>
<dbReference type="GO" id="GO:0016887">
    <property type="term" value="F:ATP hydrolysis activity"/>
    <property type="evidence" value="ECO:0007669"/>
    <property type="project" value="InterPro"/>
</dbReference>
<dbReference type="InterPro" id="IPR027417">
    <property type="entry name" value="P-loop_NTPase"/>
</dbReference>
<sequence length="461" mass="53598">MTQEFKDDSHLYFFSQHGEVSVLVHYYNEEYIVTMELPHFGSSVELIADLSDLDPSIYREKIYYNKNKIKQKILRKFVSVYKITKIKSNEFIAEKQAHRKATIEKLYDDRYSINSLVEKANNNEFGGFIQDLFFSDGYLDALGKKIKFNSNNGLLKFLGNIGKILEERKSKVESRINPYNLSQKDKMRIVYIQKNVNVYELPHSLEIPKSRISREYDITQKEATEYIHYLIRTLSFNEFIKLCINKTMSLEFNPISSFARIQRAPNLDKENLTPSNSYDAMVVLLDDFLRANNISKLLAYYRNKLNAVEEFTIEFDVNAYESSRQLKSIFKDIKELSLGQKVVTILNLILSHGDFSNNHKPVIIDQPEDNLDSRYIYKNLVEQLRQLKEKRQIIIATHNSTLVTNSLSENVIIMESDGEHGWISKYGYALSPPIKKEILNILEGGPGSFKHRQSVFNDVIS</sequence>
<dbReference type="Gene3D" id="3.40.50.300">
    <property type="entry name" value="P-loop containing nucleotide triphosphate hydrolases"/>
    <property type="match status" value="1"/>
</dbReference>
<dbReference type="GO" id="GO:0005524">
    <property type="term" value="F:ATP binding"/>
    <property type="evidence" value="ECO:0007669"/>
    <property type="project" value="InterPro"/>
</dbReference>
<dbReference type="EMBL" id="UGIF01000002">
    <property type="protein sequence ID" value="STP27999.1"/>
    <property type="molecule type" value="Genomic_DNA"/>
</dbReference>
<gene>
    <name evidence="2" type="ORF">NCTC8129_00111</name>
</gene>
<dbReference type="AlphaFoldDB" id="A0A377KFS9"/>
<reference evidence="2 3" key="1">
    <citation type="submission" date="2018-06" db="EMBL/GenBank/DDBJ databases">
        <authorList>
            <consortium name="Pathogen Informatics"/>
            <person name="Doyle S."/>
        </authorList>
    </citation>
    <scope>NUCLEOTIDE SEQUENCE [LARGE SCALE GENOMIC DNA]</scope>
    <source>
        <strain evidence="2 3">NCTC8129</strain>
    </source>
</reference>
<dbReference type="InterPro" id="IPR003959">
    <property type="entry name" value="ATPase_AAA_core"/>
</dbReference>
<accession>A0A377KFS9</accession>
<evidence type="ECO:0000259" key="1">
    <source>
        <dbReference type="Pfam" id="PF13304"/>
    </source>
</evidence>